<dbReference type="AlphaFoldDB" id="A0A3P8DJ75"/>
<keyword evidence="1" id="KW-0472">Membrane</keyword>
<accession>A0A3P8DJ75</accession>
<dbReference type="EMBL" id="UZAI01020461">
    <property type="protein sequence ID" value="VDP51607.1"/>
    <property type="molecule type" value="Genomic_DNA"/>
</dbReference>
<proteinExistence type="predicted"/>
<protein>
    <submittedName>
        <fullName evidence="2">Uncharacterized protein</fullName>
    </submittedName>
</protein>
<evidence type="ECO:0000313" key="3">
    <source>
        <dbReference type="Proteomes" id="UP000277204"/>
    </source>
</evidence>
<name>A0A3P8DJ75_9TREM</name>
<keyword evidence="1" id="KW-0812">Transmembrane</keyword>
<reference evidence="2 3" key="1">
    <citation type="submission" date="2018-11" db="EMBL/GenBank/DDBJ databases">
        <authorList>
            <consortium name="Pathogen Informatics"/>
        </authorList>
    </citation>
    <scope>NUCLEOTIDE SEQUENCE [LARGE SCALE GENOMIC DNA]</scope>
    <source>
        <strain evidence="2 3">Zambia</strain>
    </source>
</reference>
<dbReference type="Proteomes" id="UP000277204">
    <property type="component" value="Unassembled WGS sequence"/>
</dbReference>
<feature type="transmembrane region" description="Helical" evidence="1">
    <location>
        <begin position="29"/>
        <end position="45"/>
    </location>
</feature>
<feature type="transmembrane region" description="Helical" evidence="1">
    <location>
        <begin position="51"/>
        <end position="75"/>
    </location>
</feature>
<keyword evidence="3" id="KW-1185">Reference proteome</keyword>
<evidence type="ECO:0000313" key="2">
    <source>
        <dbReference type="EMBL" id="VDP51607.1"/>
    </source>
</evidence>
<keyword evidence="1" id="KW-1133">Transmembrane helix</keyword>
<gene>
    <name evidence="2" type="ORF">SMRZ_LOCUS24517</name>
</gene>
<evidence type="ECO:0000256" key="1">
    <source>
        <dbReference type="SAM" id="Phobius"/>
    </source>
</evidence>
<organism evidence="2 3">
    <name type="scientific">Schistosoma margrebowiei</name>
    <dbReference type="NCBI Taxonomy" id="48269"/>
    <lineage>
        <taxon>Eukaryota</taxon>
        <taxon>Metazoa</taxon>
        <taxon>Spiralia</taxon>
        <taxon>Lophotrochozoa</taxon>
        <taxon>Platyhelminthes</taxon>
        <taxon>Trematoda</taxon>
        <taxon>Digenea</taxon>
        <taxon>Strigeidida</taxon>
        <taxon>Schistosomatoidea</taxon>
        <taxon>Schistosomatidae</taxon>
        <taxon>Schistosoma</taxon>
    </lineage>
</organism>
<sequence length="79" mass="9617">MGLVSWMYLHLRVDVHSGTRTQYRSLQTPSRYIIIFYFAFFHSILSRLLSFYSFFLLCSYHNFCYLLSLTFTLIWNKQI</sequence>